<dbReference type="InterPro" id="IPR011006">
    <property type="entry name" value="CheY-like_superfamily"/>
</dbReference>
<dbReference type="Gene3D" id="1.10.287.130">
    <property type="match status" value="1"/>
</dbReference>
<keyword evidence="12" id="KW-1185">Reference proteome</keyword>
<dbReference type="SUPFAM" id="SSF55874">
    <property type="entry name" value="ATPase domain of HSP90 chaperone/DNA topoisomerase II/histidine kinase"/>
    <property type="match status" value="1"/>
</dbReference>
<dbReference type="PROSITE" id="PS50109">
    <property type="entry name" value="HIS_KIN"/>
    <property type="match status" value="1"/>
</dbReference>
<evidence type="ECO:0000256" key="1">
    <source>
        <dbReference type="ARBA" id="ARBA00000085"/>
    </source>
</evidence>
<dbReference type="Gene3D" id="3.30.565.10">
    <property type="entry name" value="Histidine kinase-like ATPase, C-terminal domain"/>
    <property type="match status" value="1"/>
</dbReference>
<evidence type="ECO:0000256" key="4">
    <source>
        <dbReference type="ARBA" id="ARBA00022679"/>
    </source>
</evidence>
<feature type="compositionally biased region" description="Basic and acidic residues" evidence="8">
    <location>
        <begin position="673"/>
        <end position="697"/>
    </location>
</feature>
<feature type="domain" description="Histidine kinase" evidence="9">
    <location>
        <begin position="332"/>
        <end position="603"/>
    </location>
</feature>
<dbReference type="InterPro" id="IPR004358">
    <property type="entry name" value="Sig_transdc_His_kin-like_C"/>
</dbReference>
<dbReference type="Pfam" id="PF00512">
    <property type="entry name" value="HisKA"/>
    <property type="match status" value="1"/>
</dbReference>
<keyword evidence="7" id="KW-0175">Coiled coil</keyword>
<evidence type="ECO:0000256" key="7">
    <source>
        <dbReference type="SAM" id="Coils"/>
    </source>
</evidence>
<feature type="domain" description="Response regulatory" evidence="10">
    <location>
        <begin position="753"/>
        <end position="884"/>
    </location>
</feature>
<gene>
    <name evidence="11" type="ORF">K469DRAFT_713287</name>
</gene>
<feature type="region of interest" description="Disordered" evidence="8">
    <location>
        <begin position="723"/>
        <end position="749"/>
    </location>
</feature>
<sequence length="887" mass="98852">MENLDKLTAAGLPVFDLNTENLERTDWTQTPLGPRDSWPLSLQCLVSSCLLPIPHCAAIFWGSDLAIIHNLAWGKATGYLDRQGAKARDIYSGEALSLLKSAVNGRTVKVACRVFIKDISEYAPDSTILLSTLLDANGTRQGVLAQILCMSKVERYFPLSNLDKTARQTKAAGIQQRNKKDDEKQVDAKQTQLFQKFAELLPNGLAILDSDAEAVFVNDGFFKLTTNRTSKEFRAWPESIDPRDYDRVMGAYRKAFSSREELRVEFRCAGNTVNEDEEWRLFLLRPLSDDQEAGFICAVVDITEIKHAQLTQEKAAAEAQERKEQQERFIDMVSHEIRNPLSAVLHLAEEIKEVAREVEASHSDVHGKVSDILDAADTILLCVSHQNVLVDDILSFSKLDSMMLSLVPREVRPKWDFSNALKVFHSEFKAKNIKYHYAIDVSYGECQIDYVVADLNRMKQVLVNLITNAIKFTAKKNGERDITVSMGASVERPTSYPPNVIFFSQSEDAFHIDSTMTAEWGNGPTLYLMVAVKDTGIGISAEDQAKLFERFRQATPKTQEKYGGSGLGLFISRKLCQLHGGDIGVSSKEGEGSTFGFFFKVRRSDGSSENGRPPFGPRGLSQGSNSPTTSRILGPSYGHTNSGLRESKERSKERPKFETLTSHQGVDTDEVDDSLKDPPTEYRAEAHPDAKEGDRYRETESIAEGIKLKRPPFMDAIGKHLPDLQSGETNRQASAADAISRTQSEHESESYPTILLVEDNLINQKVLRRQLQSRGFEVFVVNNGQEAINAVEARGQSPQDASNHRNYFDCILMDQEMPIKDGNAATVEIRELQTQGKAGRSPILGVSANVREAQTRAMLDAGMDEIISKPYKVEDLVKKIRSLLPNG</sequence>
<dbReference type="InterPro" id="IPR013656">
    <property type="entry name" value="PAS_4"/>
</dbReference>
<dbReference type="Gene3D" id="3.30.450.20">
    <property type="entry name" value="PAS domain"/>
    <property type="match status" value="1"/>
</dbReference>
<dbReference type="InterPro" id="IPR001789">
    <property type="entry name" value="Sig_transdc_resp-reg_receiver"/>
</dbReference>
<dbReference type="Pfam" id="PF00072">
    <property type="entry name" value="Response_reg"/>
    <property type="match status" value="1"/>
</dbReference>
<dbReference type="SUPFAM" id="SSF52172">
    <property type="entry name" value="CheY-like"/>
    <property type="match status" value="1"/>
</dbReference>
<keyword evidence="3 6" id="KW-0597">Phosphoprotein</keyword>
<dbReference type="InterPro" id="IPR000014">
    <property type="entry name" value="PAS"/>
</dbReference>
<dbReference type="EC" id="2.7.13.3" evidence="2"/>
<dbReference type="GO" id="GO:0000155">
    <property type="term" value="F:phosphorelay sensor kinase activity"/>
    <property type="evidence" value="ECO:0007669"/>
    <property type="project" value="InterPro"/>
</dbReference>
<protein>
    <recommendedName>
        <fullName evidence="2">histidine kinase</fullName>
        <ecNumber evidence="2">2.7.13.3</ecNumber>
    </recommendedName>
</protein>
<dbReference type="Proteomes" id="UP000800200">
    <property type="component" value="Unassembled WGS sequence"/>
</dbReference>
<feature type="coiled-coil region" evidence="7">
    <location>
        <begin position="300"/>
        <end position="328"/>
    </location>
</feature>
<feature type="compositionally biased region" description="Polar residues" evidence="8">
    <location>
        <begin position="621"/>
        <end position="631"/>
    </location>
</feature>
<dbReference type="InterPro" id="IPR005467">
    <property type="entry name" value="His_kinase_dom"/>
</dbReference>
<evidence type="ECO:0000256" key="6">
    <source>
        <dbReference type="PROSITE-ProRule" id="PRU00169"/>
    </source>
</evidence>
<dbReference type="CDD" id="cd17546">
    <property type="entry name" value="REC_hyHK_CKI1_RcsC-like"/>
    <property type="match status" value="1"/>
</dbReference>
<dbReference type="PANTHER" id="PTHR43047:SF72">
    <property type="entry name" value="OSMOSENSING HISTIDINE PROTEIN KINASE SLN1"/>
    <property type="match status" value="1"/>
</dbReference>
<dbReference type="CDD" id="cd00082">
    <property type="entry name" value="HisKA"/>
    <property type="match status" value="1"/>
</dbReference>
<dbReference type="InterPro" id="IPR036890">
    <property type="entry name" value="HATPase_C_sf"/>
</dbReference>
<dbReference type="CDD" id="cd16922">
    <property type="entry name" value="HATPase_EvgS-ArcB-TorS-like"/>
    <property type="match status" value="1"/>
</dbReference>
<evidence type="ECO:0000256" key="2">
    <source>
        <dbReference type="ARBA" id="ARBA00012438"/>
    </source>
</evidence>
<feature type="region of interest" description="Disordered" evidence="8">
    <location>
        <begin position="603"/>
        <end position="697"/>
    </location>
</feature>
<dbReference type="EMBL" id="ML994651">
    <property type="protein sequence ID" value="KAF2181684.1"/>
    <property type="molecule type" value="Genomic_DNA"/>
</dbReference>
<evidence type="ECO:0000313" key="11">
    <source>
        <dbReference type="EMBL" id="KAF2181684.1"/>
    </source>
</evidence>
<proteinExistence type="predicted"/>
<dbReference type="InterPro" id="IPR036097">
    <property type="entry name" value="HisK_dim/P_sf"/>
</dbReference>
<dbReference type="InterPro" id="IPR003661">
    <property type="entry name" value="HisK_dim/P_dom"/>
</dbReference>
<dbReference type="AlphaFoldDB" id="A0A6A6DQ19"/>
<dbReference type="SMART" id="SM00448">
    <property type="entry name" value="REC"/>
    <property type="match status" value="1"/>
</dbReference>
<dbReference type="CDD" id="cd00130">
    <property type="entry name" value="PAS"/>
    <property type="match status" value="1"/>
</dbReference>
<evidence type="ECO:0000259" key="9">
    <source>
        <dbReference type="PROSITE" id="PS50109"/>
    </source>
</evidence>
<comment type="catalytic activity">
    <reaction evidence="1">
        <text>ATP + protein L-histidine = ADP + protein N-phospho-L-histidine.</text>
        <dbReference type="EC" id="2.7.13.3"/>
    </reaction>
</comment>
<dbReference type="SUPFAM" id="SSF47384">
    <property type="entry name" value="Homodimeric domain of signal transducing histidine kinase"/>
    <property type="match status" value="1"/>
</dbReference>
<evidence type="ECO:0000256" key="5">
    <source>
        <dbReference type="ARBA" id="ARBA00022777"/>
    </source>
</evidence>
<dbReference type="OrthoDB" id="60033at2759"/>
<name>A0A6A6DQ19_9PEZI</name>
<accession>A0A6A6DQ19</accession>
<dbReference type="PROSITE" id="PS50110">
    <property type="entry name" value="RESPONSE_REGULATORY"/>
    <property type="match status" value="1"/>
</dbReference>
<dbReference type="PRINTS" id="PR00344">
    <property type="entry name" value="BCTRLSENSOR"/>
</dbReference>
<dbReference type="InterPro" id="IPR035965">
    <property type="entry name" value="PAS-like_dom_sf"/>
</dbReference>
<dbReference type="InterPro" id="IPR003594">
    <property type="entry name" value="HATPase_dom"/>
</dbReference>
<keyword evidence="5 11" id="KW-0418">Kinase</keyword>
<organism evidence="11 12">
    <name type="scientific">Zopfia rhizophila CBS 207.26</name>
    <dbReference type="NCBI Taxonomy" id="1314779"/>
    <lineage>
        <taxon>Eukaryota</taxon>
        <taxon>Fungi</taxon>
        <taxon>Dikarya</taxon>
        <taxon>Ascomycota</taxon>
        <taxon>Pezizomycotina</taxon>
        <taxon>Dothideomycetes</taxon>
        <taxon>Dothideomycetes incertae sedis</taxon>
        <taxon>Zopfiaceae</taxon>
        <taxon>Zopfia</taxon>
    </lineage>
</organism>
<dbReference type="GO" id="GO:0009927">
    <property type="term" value="F:histidine phosphotransfer kinase activity"/>
    <property type="evidence" value="ECO:0007669"/>
    <property type="project" value="TreeGrafter"/>
</dbReference>
<reference evidence="11" key="1">
    <citation type="journal article" date="2020" name="Stud. Mycol.">
        <title>101 Dothideomycetes genomes: a test case for predicting lifestyles and emergence of pathogens.</title>
        <authorList>
            <person name="Haridas S."/>
            <person name="Albert R."/>
            <person name="Binder M."/>
            <person name="Bloem J."/>
            <person name="Labutti K."/>
            <person name="Salamov A."/>
            <person name="Andreopoulos B."/>
            <person name="Baker S."/>
            <person name="Barry K."/>
            <person name="Bills G."/>
            <person name="Bluhm B."/>
            <person name="Cannon C."/>
            <person name="Castanera R."/>
            <person name="Culley D."/>
            <person name="Daum C."/>
            <person name="Ezra D."/>
            <person name="Gonzalez J."/>
            <person name="Henrissat B."/>
            <person name="Kuo A."/>
            <person name="Liang C."/>
            <person name="Lipzen A."/>
            <person name="Lutzoni F."/>
            <person name="Magnuson J."/>
            <person name="Mondo S."/>
            <person name="Nolan M."/>
            <person name="Ohm R."/>
            <person name="Pangilinan J."/>
            <person name="Park H.-J."/>
            <person name="Ramirez L."/>
            <person name="Alfaro M."/>
            <person name="Sun H."/>
            <person name="Tritt A."/>
            <person name="Yoshinaga Y."/>
            <person name="Zwiers L.-H."/>
            <person name="Turgeon B."/>
            <person name="Goodwin S."/>
            <person name="Spatafora J."/>
            <person name="Crous P."/>
            <person name="Grigoriev I."/>
        </authorList>
    </citation>
    <scope>NUCLEOTIDE SEQUENCE</scope>
    <source>
        <strain evidence="11">CBS 207.26</strain>
    </source>
</reference>
<feature type="modified residue" description="4-aspartylphosphate" evidence="6">
    <location>
        <position position="814"/>
    </location>
</feature>
<dbReference type="SUPFAM" id="SSF55785">
    <property type="entry name" value="PYP-like sensor domain (PAS domain)"/>
    <property type="match status" value="1"/>
</dbReference>
<dbReference type="SMART" id="SM00388">
    <property type="entry name" value="HisKA"/>
    <property type="match status" value="1"/>
</dbReference>
<feature type="compositionally biased region" description="Basic and acidic residues" evidence="8">
    <location>
        <begin position="645"/>
        <end position="657"/>
    </location>
</feature>
<dbReference type="Gene3D" id="3.40.50.2300">
    <property type="match status" value="1"/>
</dbReference>
<dbReference type="SMART" id="SM00387">
    <property type="entry name" value="HATPase_c"/>
    <property type="match status" value="1"/>
</dbReference>
<dbReference type="PANTHER" id="PTHR43047">
    <property type="entry name" value="TWO-COMPONENT HISTIDINE PROTEIN KINASE"/>
    <property type="match status" value="1"/>
</dbReference>
<keyword evidence="4" id="KW-0808">Transferase</keyword>
<dbReference type="Pfam" id="PF02518">
    <property type="entry name" value="HATPase_c"/>
    <property type="match status" value="1"/>
</dbReference>
<evidence type="ECO:0000259" key="10">
    <source>
        <dbReference type="PROSITE" id="PS50110"/>
    </source>
</evidence>
<evidence type="ECO:0000256" key="8">
    <source>
        <dbReference type="SAM" id="MobiDB-lite"/>
    </source>
</evidence>
<dbReference type="Pfam" id="PF08448">
    <property type="entry name" value="PAS_4"/>
    <property type="match status" value="1"/>
</dbReference>
<evidence type="ECO:0000256" key="3">
    <source>
        <dbReference type="ARBA" id="ARBA00022553"/>
    </source>
</evidence>
<evidence type="ECO:0000313" key="12">
    <source>
        <dbReference type="Proteomes" id="UP000800200"/>
    </source>
</evidence>
<dbReference type="GO" id="GO:0005886">
    <property type="term" value="C:plasma membrane"/>
    <property type="evidence" value="ECO:0007669"/>
    <property type="project" value="TreeGrafter"/>
</dbReference>